<evidence type="ECO:0000256" key="2">
    <source>
        <dbReference type="ARBA" id="ARBA00022703"/>
    </source>
</evidence>
<dbReference type="SUPFAM" id="SSF52129">
    <property type="entry name" value="Caspase-like"/>
    <property type="match status" value="1"/>
</dbReference>
<proteinExistence type="inferred from homology"/>
<dbReference type="PANTHER" id="PTHR48104">
    <property type="entry name" value="METACASPASE-4"/>
    <property type="match status" value="1"/>
</dbReference>
<sequence length="340" mass="37785">MPASTIAKKALLVGIQYKAGACPANHDLGELVSTHNDVARFTKLLTKIYGYNAKDITTLIDADDVPRKFWPTKDNIEMAMRNLVGGSRRGDHIVFMYSGHGDQAVSIKDEMEEDGMDEILLPVDCKLVDPETREYANFIRDDTIREIFVDGIEKGVLCNLIFDCCHSGTACDLPNVEPGSPTSPTLSPIVPSPTTTRACHLGARGFAQMETLHHEHANAISGTPADDRTLVKQVTSWSACRDGESTYCTKDGGIFINAFINTLREPGNQHPTHRKLLQVLRRVPKNTKRFVDAAARNRKYMARRDSLPFAVPVDFQVDEVPRPQLGSLQLKSILHERFTL</sequence>
<gene>
    <name evidence="5" type="ORF">GSI_14771</name>
</gene>
<keyword evidence="2" id="KW-0053">Apoptosis</keyword>
<dbReference type="PANTHER" id="PTHR48104:SF30">
    <property type="entry name" value="METACASPASE-1"/>
    <property type="match status" value="1"/>
</dbReference>
<comment type="similarity">
    <text evidence="1">Belongs to the peptidase C14B family.</text>
</comment>
<dbReference type="Pfam" id="PF00656">
    <property type="entry name" value="Peptidase_C14"/>
    <property type="match status" value="1"/>
</dbReference>
<dbReference type="GO" id="GO:0006508">
    <property type="term" value="P:proteolysis"/>
    <property type="evidence" value="ECO:0007669"/>
    <property type="project" value="InterPro"/>
</dbReference>
<dbReference type="InterPro" id="IPR011600">
    <property type="entry name" value="Pept_C14_caspase"/>
</dbReference>
<dbReference type="InterPro" id="IPR050452">
    <property type="entry name" value="Metacaspase"/>
</dbReference>
<dbReference type="Gene3D" id="3.40.50.12660">
    <property type="match status" value="1"/>
</dbReference>
<accession>A0A2G8RPM0</accession>
<dbReference type="Proteomes" id="UP000230002">
    <property type="component" value="Unassembled WGS sequence"/>
</dbReference>
<name>A0A2G8RPM0_9APHY</name>
<evidence type="ECO:0000259" key="4">
    <source>
        <dbReference type="Pfam" id="PF00656"/>
    </source>
</evidence>
<reference evidence="5 6" key="1">
    <citation type="journal article" date="2015" name="Sci. Rep.">
        <title>Chromosome-level genome map provides insights into diverse defense mechanisms in the medicinal fungus Ganoderma sinense.</title>
        <authorList>
            <person name="Zhu Y."/>
            <person name="Xu J."/>
            <person name="Sun C."/>
            <person name="Zhou S."/>
            <person name="Xu H."/>
            <person name="Nelson D.R."/>
            <person name="Qian J."/>
            <person name="Song J."/>
            <person name="Luo H."/>
            <person name="Xiang L."/>
            <person name="Li Y."/>
            <person name="Xu Z."/>
            <person name="Ji A."/>
            <person name="Wang L."/>
            <person name="Lu S."/>
            <person name="Hayward A."/>
            <person name="Sun W."/>
            <person name="Li X."/>
            <person name="Schwartz D.C."/>
            <person name="Wang Y."/>
            <person name="Chen S."/>
        </authorList>
    </citation>
    <scope>NUCLEOTIDE SEQUENCE [LARGE SCALE GENOMIC DNA]</scope>
    <source>
        <strain evidence="5 6">ZZ0214-1</strain>
    </source>
</reference>
<comment type="caution">
    <text evidence="5">The sequence shown here is derived from an EMBL/GenBank/DDBJ whole genome shotgun (WGS) entry which is preliminary data.</text>
</comment>
<dbReference type="OrthoDB" id="3223806at2759"/>
<evidence type="ECO:0000313" key="6">
    <source>
        <dbReference type="Proteomes" id="UP000230002"/>
    </source>
</evidence>
<dbReference type="GO" id="GO:0005737">
    <property type="term" value="C:cytoplasm"/>
    <property type="evidence" value="ECO:0007669"/>
    <property type="project" value="TreeGrafter"/>
</dbReference>
<evidence type="ECO:0000313" key="5">
    <source>
        <dbReference type="EMBL" id="PIL23460.1"/>
    </source>
</evidence>
<dbReference type="InterPro" id="IPR029030">
    <property type="entry name" value="Caspase-like_dom_sf"/>
</dbReference>
<evidence type="ECO:0000256" key="3">
    <source>
        <dbReference type="ARBA" id="ARBA00022807"/>
    </source>
</evidence>
<evidence type="ECO:0000256" key="1">
    <source>
        <dbReference type="ARBA" id="ARBA00009005"/>
    </source>
</evidence>
<dbReference type="AlphaFoldDB" id="A0A2G8RPM0"/>
<keyword evidence="3" id="KW-0645">Protease</keyword>
<protein>
    <recommendedName>
        <fullName evidence="4">Peptidase C14 caspase domain-containing protein</fullName>
    </recommendedName>
</protein>
<dbReference type="GO" id="GO:0004197">
    <property type="term" value="F:cysteine-type endopeptidase activity"/>
    <property type="evidence" value="ECO:0007669"/>
    <property type="project" value="InterPro"/>
</dbReference>
<keyword evidence="3" id="KW-0378">Hydrolase</keyword>
<dbReference type="EMBL" id="AYKW01000068">
    <property type="protein sequence ID" value="PIL23460.1"/>
    <property type="molecule type" value="Genomic_DNA"/>
</dbReference>
<keyword evidence="6" id="KW-1185">Reference proteome</keyword>
<dbReference type="GO" id="GO:0006915">
    <property type="term" value="P:apoptotic process"/>
    <property type="evidence" value="ECO:0007669"/>
    <property type="project" value="UniProtKB-KW"/>
</dbReference>
<keyword evidence="3" id="KW-0788">Thiol protease</keyword>
<organism evidence="5 6">
    <name type="scientific">Ganoderma sinense ZZ0214-1</name>
    <dbReference type="NCBI Taxonomy" id="1077348"/>
    <lineage>
        <taxon>Eukaryota</taxon>
        <taxon>Fungi</taxon>
        <taxon>Dikarya</taxon>
        <taxon>Basidiomycota</taxon>
        <taxon>Agaricomycotina</taxon>
        <taxon>Agaricomycetes</taxon>
        <taxon>Polyporales</taxon>
        <taxon>Polyporaceae</taxon>
        <taxon>Ganoderma</taxon>
    </lineage>
</organism>
<feature type="domain" description="Peptidase C14 caspase" evidence="4">
    <location>
        <begin position="8"/>
        <end position="285"/>
    </location>
</feature>